<evidence type="ECO:0000259" key="4">
    <source>
        <dbReference type="Pfam" id="PF12878"/>
    </source>
</evidence>
<feature type="domain" description="Schizont-infected cell agglutination extracellular beta" evidence="4">
    <location>
        <begin position="530"/>
        <end position="706"/>
    </location>
</feature>
<dbReference type="InterPro" id="IPR024290">
    <property type="entry name" value="SICA_extracell_a"/>
</dbReference>
<feature type="region of interest" description="Disordered" evidence="2">
    <location>
        <begin position="971"/>
        <end position="1033"/>
    </location>
</feature>
<feature type="domain" description="Schizont-infected cell agglutination extracellular alpha" evidence="6">
    <location>
        <begin position="24"/>
        <end position="181"/>
    </location>
</feature>
<feature type="compositionally biased region" description="Low complexity" evidence="2">
    <location>
        <begin position="1175"/>
        <end position="1196"/>
    </location>
</feature>
<dbReference type="KEGG" id="pcot:PCOAH_00009170"/>
<feature type="coiled-coil region" evidence="1">
    <location>
        <begin position="489"/>
        <end position="516"/>
    </location>
</feature>
<accession>A0A1B1DV35</accession>
<feature type="compositionally biased region" description="Low complexity" evidence="2">
    <location>
        <begin position="1008"/>
        <end position="1017"/>
    </location>
</feature>
<dbReference type="Pfam" id="PF12878">
    <property type="entry name" value="SICA_beta"/>
    <property type="match status" value="3"/>
</dbReference>
<evidence type="ECO:0000259" key="6">
    <source>
        <dbReference type="Pfam" id="PF12887"/>
    </source>
</evidence>
<feature type="compositionally biased region" description="Pro residues" evidence="2">
    <location>
        <begin position="1229"/>
        <end position="1240"/>
    </location>
</feature>
<evidence type="ECO:0000313" key="7">
    <source>
        <dbReference type="EMBL" id="ANQ06445.1"/>
    </source>
</evidence>
<evidence type="ECO:0000256" key="1">
    <source>
        <dbReference type="SAM" id="Coils"/>
    </source>
</evidence>
<organism evidence="7 8">
    <name type="scientific">Plasmodium coatneyi</name>
    <dbReference type="NCBI Taxonomy" id="208452"/>
    <lineage>
        <taxon>Eukaryota</taxon>
        <taxon>Sar</taxon>
        <taxon>Alveolata</taxon>
        <taxon>Apicomplexa</taxon>
        <taxon>Aconoidasida</taxon>
        <taxon>Haemosporida</taxon>
        <taxon>Plasmodiidae</taxon>
        <taxon>Plasmodium</taxon>
    </lineage>
</organism>
<feature type="compositionally biased region" description="Pro residues" evidence="2">
    <location>
        <begin position="1210"/>
        <end position="1220"/>
    </location>
</feature>
<reference evidence="8" key="1">
    <citation type="submission" date="2016-06" db="EMBL/GenBank/DDBJ databases">
        <title>First high quality genome sequence of Plasmodium coatneyi using continuous long reads from single molecule, real-time sequencing.</title>
        <authorList>
            <person name="Chien J.-T."/>
            <person name="Pakala S.B."/>
            <person name="Geraldo J.A."/>
            <person name="Lapp S.A."/>
            <person name="Barnwell J.W."/>
            <person name="Kissinger J.C."/>
            <person name="Galinski M.R."/>
            <person name="Humphrey J.C."/>
        </authorList>
    </citation>
    <scope>NUCLEOTIDE SEQUENCE [LARGE SCALE GENOMIC DNA]</scope>
    <source>
        <strain evidence="8">Hackeri</strain>
    </source>
</reference>
<feature type="transmembrane region" description="Helical" evidence="3">
    <location>
        <begin position="1289"/>
        <end position="1312"/>
    </location>
</feature>
<feature type="compositionally biased region" description="Low complexity" evidence="2">
    <location>
        <begin position="973"/>
        <end position="985"/>
    </location>
</feature>
<feature type="compositionally biased region" description="Basic and acidic residues" evidence="2">
    <location>
        <begin position="207"/>
        <end position="219"/>
    </location>
</feature>
<keyword evidence="1" id="KW-0175">Coiled coil</keyword>
<keyword evidence="3" id="KW-0812">Transmembrane</keyword>
<dbReference type="Proteomes" id="UP000092716">
    <property type="component" value="Chromosome 4"/>
</dbReference>
<dbReference type="Pfam" id="PF12879">
    <property type="entry name" value="SICA_C"/>
    <property type="match status" value="1"/>
</dbReference>
<dbReference type="EMBL" id="CP016242">
    <property type="protein sequence ID" value="ANQ06445.1"/>
    <property type="molecule type" value="Genomic_DNA"/>
</dbReference>
<feature type="region of interest" description="Disordered" evidence="2">
    <location>
        <begin position="1523"/>
        <end position="1542"/>
    </location>
</feature>
<dbReference type="InterPro" id="IPR024285">
    <property type="entry name" value="SICA_extracell_b"/>
</dbReference>
<dbReference type="RefSeq" id="XP_019913140.1">
    <property type="nucleotide sequence ID" value="XM_020057726.1"/>
</dbReference>
<feature type="domain" description="Schizont-infected cell agglutination extracellular beta" evidence="4">
    <location>
        <begin position="760"/>
        <end position="935"/>
    </location>
</feature>
<feature type="region of interest" description="Disordered" evidence="2">
    <location>
        <begin position="1341"/>
        <end position="1379"/>
    </location>
</feature>
<dbReference type="Pfam" id="PF12887">
    <property type="entry name" value="SICA_alpha"/>
    <property type="match status" value="1"/>
</dbReference>
<dbReference type="VEuPathDB" id="PlasmoDB:PCOAH_00009170"/>
<feature type="region of interest" description="Disordered" evidence="2">
    <location>
        <begin position="1091"/>
        <end position="1271"/>
    </location>
</feature>
<keyword evidence="3" id="KW-1133">Transmembrane helix</keyword>
<gene>
    <name evidence="7" type="ORF">PCOAH_00009170</name>
</gene>
<evidence type="ECO:0000256" key="3">
    <source>
        <dbReference type="SAM" id="Phobius"/>
    </source>
</evidence>
<evidence type="ECO:0000259" key="5">
    <source>
        <dbReference type="Pfam" id="PF12879"/>
    </source>
</evidence>
<keyword evidence="8" id="KW-1185">Reference proteome</keyword>
<evidence type="ECO:0000256" key="2">
    <source>
        <dbReference type="SAM" id="MobiDB-lite"/>
    </source>
</evidence>
<proteinExistence type="predicted"/>
<name>A0A1B1DV35_9APIC</name>
<feature type="domain" description="Schizont-infected cell agglutination extracellular beta" evidence="4">
    <location>
        <begin position="305"/>
        <end position="478"/>
    </location>
</feature>
<feature type="compositionally biased region" description="Low complexity" evidence="2">
    <location>
        <begin position="1115"/>
        <end position="1150"/>
    </location>
</feature>
<feature type="compositionally biased region" description="Polar residues" evidence="2">
    <location>
        <begin position="1243"/>
        <end position="1254"/>
    </location>
</feature>
<feature type="domain" description="Schizont-infected cell agglutination C-terminal" evidence="5">
    <location>
        <begin position="1308"/>
        <end position="1448"/>
    </location>
</feature>
<feature type="compositionally biased region" description="Basic and acidic residues" evidence="2">
    <location>
        <begin position="1341"/>
        <end position="1354"/>
    </location>
</feature>
<feature type="region of interest" description="Disordered" evidence="2">
    <location>
        <begin position="199"/>
        <end position="219"/>
    </location>
</feature>
<evidence type="ECO:0000313" key="8">
    <source>
        <dbReference type="Proteomes" id="UP000092716"/>
    </source>
</evidence>
<dbReference type="InterPro" id="IPR024288">
    <property type="entry name" value="SICA_C"/>
</dbReference>
<keyword evidence="3" id="KW-0472">Membrane</keyword>
<sequence>MEFKYFSEFLVEWIKVKKLRSLGDYHKIWDDVRAILDEMVKAINPDLSMLNQLCSGEVTGEQGTRTNRDKNLCKALVKMLLYIDGVKIGPYHSLKPLEEIKDEEYEKKMKAYFRCVVGRVSMIKWFGSHCSLGKVEEDVLQSEEAVMKLSGGKGGHTKCEGLEFNDLRIGQRYIWQEIEDWAKKNTNLMEGITRIMNEGKSCPQDKSAQETQDKHKKEKEERIKKIFGVDSEEHLKELVNNTDNLPKDELVNVLKEVGVDKGTVEILRKISKIWDEKIQKAQEKMAAKAAPAPSAPDEDCKTKDKLCERANCVTKKWFKNRIGGGGGSKQDWCTFWGPNDVGKVLEGLSTAMTHDKTGDDGICKDVGKTDGTQHREANRKACEYIVKGLKHIYNSQKHGTPEQQKNNQQFDRTMGCILLNAYADKLEEEAKKKTPKCDVKNGINHAFNKNEEIKKGTACQKDSNCILCARDPNYKNCTLSVEKNLWEEKSNCQENKENVQKKVEELLEKDSRVKRTLKSICRDCTQKDKTLCQRLECIAHNWFEDRIGPTENKQTWCTFWNTDAKNRLKGISEKMLAGAAAMDSLCKSSDGKTTTLNAAGKKTCQYIFSGLKYIYEVKENTKEKNKKKARNFRLTDQTMYCLFLNAYADLLIEKTKGQVCPILEEEIKDMFNEGNKNRDNWCEEKKNGKGGDCVPCTRDTSYAKCELSVDNDLWDKNSNCQENKDNVEKKVDDLLDTSQKTEPKVKEAVNAINDINKNNNLCDRVKCIYYRWGENRKYNGTYQDWDLFWDADVKNRLNELFEKIVAAKDETIDAHCNSTDEKNTTLNEAQKKACEYIVKGLKHIYKIPKGTDGTDQQKIDDNLIFHRTFSCMLLNIFADEMETKCSANKKADIEKGITHAFQQSDKIKKDISPCKTEGDLCPLCTQDNSYKDCKIQKSDGDTIKKRFDEMLDPKQNMEPKVKQVLKAITDICPKPAATKPPTTSSTERRGRSESSGESEPAKSPPASAPAEPSKDSPTPSVQPGKTGTVDCKGGVVQGGENAALQCLPPDDDTSVQTCIGGNCNLQDDILKKGTFSDTGIAATTNVIDATTITTSGPGAGPTIDQDPGSAKPGQGVVTGSGSQTPSTGTDTQTPSAIPSIPTSASGSPGPEQKGSSGPGSTGTWNPGSSGSGSIGTWNPGSSGTGNSTGNQNTGSPRPGGSGSASASPPGGLPPGKPQGPPQQGGNKPQGPPPPGKPQSPPQTTHGTTASSSEVATTKAAGGGRGDAGATFPVPFPISNPIDHSDLTPYLPTIPTTIGIITMSYLLWKYFFFRGKRRKRHTRAHQVSGRPSLEEHLLDHVEQQDGPHEYTLVKERKPRSVPTGRTKSPKKQGVDHRAGRRGVGHRTIIDIHLEVLDECQKGDLHSTKENFFEILVQEFMGSEFIKEEKFPEEQVSMVDIPKEQVPSSDFGFREEDFVPTEGVPKQRVQCSDSAIRVEEFVPKEKVASSDFGFREKNLVSMELVPSSVSGFGFREEDFVPKEEVPGEQVPCSDSGFREESLCY</sequence>
<protein>
    <submittedName>
        <fullName evidence="7">SICA antigen</fullName>
    </submittedName>
</protein>
<dbReference type="OrthoDB" id="9945370at2759"/>
<dbReference type="GeneID" id="30907640"/>